<gene>
    <name evidence="3" type="ORF">JY651_37550</name>
</gene>
<reference evidence="3 4" key="1">
    <citation type="submission" date="2021-02" db="EMBL/GenBank/DDBJ databases">
        <title>De Novo genome assembly of isolated myxobacteria.</title>
        <authorList>
            <person name="Stevens D.C."/>
        </authorList>
    </citation>
    <scope>NUCLEOTIDE SEQUENCE [LARGE SCALE GENOMIC DNA]</scope>
    <source>
        <strain evidence="4">SCPEA02</strain>
    </source>
</reference>
<organism evidence="3 4">
    <name type="scientific">Pyxidicoccus parkwayensis</name>
    <dbReference type="NCBI Taxonomy" id="2813578"/>
    <lineage>
        <taxon>Bacteria</taxon>
        <taxon>Pseudomonadati</taxon>
        <taxon>Myxococcota</taxon>
        <taxon>Myxococcia</taxon>
        <taxon>Myxococcales</taxon>
        <taxon>Cystobacterineae</taxon>
        <taxon>Myxococcaceae</taxon>
        <taxon>Pyxidicoccus</taxon>
    </lineage>
</organism>
<keyword evidence="4" id="KW-1185">Reference proteome</keyword>
<proteinExistence type="predicted"/>
<evidence type="ECO:0000256" key="2">
    <source>
        <dbReference type="SAM" id="SignalP"/>
    </source>
</evidence>
<dbReference type="EMBL" id="CP071090">
    <property type="protein sequence ID" value="QSQ20888.1"/>
    <property type="molecule type" value="Genomic_DNA"/>
</dbReference>
<evidence type="ECO:0000313" key="4">
    <source>
        <dbReference type="Proteomes" id="UP000662747"/>
    </source>
</evidence>
<feature type="compositionally biased region" description="Low complexity" evidence="1">
    <location>
        <begin position="18"/>
        <end position="29"/>
    </location>
</feature>
<evidence type="ECO:0000256" key="1">
    <source>
        <dbReference type="SAM" id="MobiDB-lite"/>
    </source>
</evidence>
<dbReference type="PROSITE" id="PS51257">
    <property type="entry name" value="PROKAR_LIPOPROTEIN"/>
    <property type="match status" value="1"/>
</dbReference>
<accession>A0ABX7NXS4</accession>
<name>A0ABX7NXS4_9BACT</name>
<feature type="chain" id="PRO_5045304756" description="Lipoprotein" evidence="2">
    <location>
        <begin position="21"/>
        <end position="153"/>
    </location>
</feature>
<evidence type="ECO:0000313" key="3">
    <source>
        <dbReference type="EMBL" id="QSQ20888.1"/>
    </source>
</evidence>
<dbReference type="RefSeq" id="WP_206722468.1">
    <property type="nucleotide sequence ID" value="NZ_CP071090.1"/>
</dbReference>
<evidence type="ECO:0008006" key="5">
    <source>
        <dbReference type="Google" id="ProtNLM"/>
    </source>
</evidence>
<feature type="signal peptide" evidence="2">
    <location>
        <begin position="1"/>
        <end position="20"/>
    </location>
</feature>
<keyword evidence="2" id="KW-0732">Signal</keyword>
<protein>
    <recommendedName>
        <fullName evidence="5">Lipoprotein</fullName>
    </recommendedName>
</protein>
<dbReference type="Proteomes" id="UP000662747">
    <property type="component" value="Chromosome"/>
</dbReference>
<sequence>MLRALALGLGLLGASGCSTASAPGPTTSTERQAEGSEAMTRARASVDMFSGREAPAWDLASTDARDVRQAVQALPATTRAMPDVGLGYRGFEVKWEDGAHAKVYRDIVEYTQGGRTVLLEDAGRKLEQRLLSGARQHLAPDLFTAVESQVQLP</sequence>
<feature type="region of interest" description="Disordered" evidence="1">
    <location>
        <begin position="18"/>
        <end position="38"/>
    </location>
</feature>